<dbReference type="AlphaFoldDB" id="A0AAE0ZUQ7"/>
<proteinExistence type="predicted"/>
<protein>
    <submittedName>
        <fullName evidence="1">Uncharacterized protein</fullName>
    </submittedName>
</protein>
<name>A0AAE0ZUQ7_9GAST</name>
<evidence type="ECO:0000313" key="2">
    <source>
        <dbReference type="Proteomes" id="UP001283361"/>
    </source>
</evidence>
<keyword evidence="2" id="KW-1185">Reference proteome</keyword>
<reference evidence="1" key="1">
    <citation type="journal article" date="2023" name="G3 (Bethesda)">
        <title>A reference genome for the long-term kleptoplast-retaining sea slug Elysia crispata morphotype clarki.</title>
        <authorList>
            <person name="Eastman K.E."/>
            <person name="Pendleton A.L."/>
            <person name="Shaikh M.A."/>
            <person name="Suttiyut T."/>
            <person name="Ogas R."/>
            <person name="Tomko P."/>
            <person name="Gavelis G."/>
            <person name="Widhalm J.R."/>
            <person name="Wisecaver J.H."/>
        </authorList>
    </citation>
    <scope>NUCLEOTIDE SEQUENCE</scope>
    <source>
        <strain evidence="1">ECLA1</strain>
    </source>
</reference>
<evidence type="ECO:0000313" key="1">
    <source>
        <dbReference type="EMBL" id="KAK3775924.1"/>
    </source>
</evidence>
<dbReference type="EMBL" id="JAWDGP010003258">
    <property type="protein sequence ID" value="KAK3775924.1"/>
    <property type="molecule type" value="Genomic_DNA"/>
</dbReference>
<comment type="caution">
    <text evidence="1">The sequence shown here is derived from an EMBL/GenBank/DDBJ whole genome shotgun (WGS) entry which is preliminary data.</text>
</comment>
<sequence length="99" mass="11923">MEWVREERKEREAIMEWVREERKEMDTKSGAAESSVDMTRIPYKWSVQAKHERFTYGTSRISKIECARNRGQVINFLIHRNPPHTERSRARANLYDKIL</sequence>
<accession>A0AAE0ZUQ7</accession>
<organism evidence="1 2">
    <name type="scientific">Elysia crispata</name>
    <name type="common">lettuce slug</name>
    <dbReference type="NCBI Taxonomy" id="231223"/>
    <lineage>
        <taxon>Eukaryota</taxon>
        <taxon>Metazoa</taxon>
        <taxon>Spiralia</taxon>
        <taxon>Lophotrochozoa</taxon>
        <taxon>Mollusca</taxon>
        <taxon>Gastropoda</taxon>
        <taxon>Heterobranchia</taxon>
        <taxon>Euthyneura</taxon>
        <taxon>Panpulmonata</taxon>
        <taxon>Sacoglossa</taxon>
        <taxon>Placobranchoidea</taxon>
        <taxon>Plakobranchidae</taxon>
        <taxon>Elysia</taxon>
    </lineage>
</organism>
<gene>
    <name evidence="1" type="ORF">RRG08_017214</name>
</gene>
<dbReference type="Proteomes" id="UP001283361">
    <property type="component" value="Unassembled WGS sequence"/>
</dbReference>